<evidence type="ECO:0000256" key="8">
    <source>
        <dbReference type="ARBA" id="ARBA00023070"/>
    </source>
</evidence>
<protein>
    <recommendedName>
        <fullName evidence="9">indole-3-pyruvate monooxygenase</fullName>
        <ecNumber evidence="9">1.14.13.168</ecNumber>
    </recommendedName>
</protein>
<dbReference type="EC" id="1.14.13.168" evidence="9"/>
<name>A0A2P6S0W1_ROSCH</name>
<evidence type="ECO:0000256" key="6">
    <source>
        <dbReference type="ARBA" id="ARBA00022857"/>
    </source>
</evidence>
<dbReference type="AlphaFoldDB" id="A0A2P6S0W1"/>
<evidence type="ECO:0000313" key="11">
    <source>
        <dbReference type="EMBL" id="PRQ52305.1"/>
    </source>
</evidence>
<evidence type="ECO:0000256" key="9">
    <source>
        <dbReference type="ARBA" id="ARBA00039148"/>
    </source>
</evidence>
<dbReference type="STRING" id="74649.A0A2P6S0W1"/>
<dbReference type="InterPro" id="IPR036188">
    <property type="entry name" value="FAD/NAD-bd_sf"/>
</dbReference>
<comment type="caution">
    <text evidence="11">The sequence shown here is derived from an EMBL/GenBank/DDBJ whole genome shotgun (WGS) entry which is preliminary data.</text>
</comment>
<evidence type="ECO:0000256" key="3">
    <source>
        <dbReference type="ARBA" id="ARBA00009183"/>
    </source>
</evidence>
<dbReference type="PANTHER" id="PTHR43539:SF11">
    <property type="entry name" value="INDOLE-3-PYRUVATE MONOOXYGENASE YUCCA8-RELATED"/>
    <property type="match status" value="1"/>
</dbReference>
<dbReference type="GO" id="GO:0009851">
    <property type="term" value="P:auxin biosynthetic process"/>
    <property type="evidence" value="ECO:0007669"/>
    <property type="project" value="UniProtKB-KW"/>
</dbReference>
<proteinExistence type="inferred from homology"/>
<comment type="pathway">
    <text evidence="2">Plant hormone metabolism; auxin biosynthesis.</text>
</comment>
<dbReference type="GO" id="GO:0103075">
    <property type="term" value="F:indole-3-pyruvate monooxygenase activity"/>
    <property type="evidence" value="ECO:0007669"/>
    <property type="project" value="UniProtKB-EC"/>
</dbReference>
<comment type="cofactor">
    <cofactor evidence="1">
        <name>FAD</name>
        <dbReference type="ChEBI" id="CHEBI:57692"/>
    </cofactor>
</comment>
<evidence type="ECO:0000256" key="1">
    <source>
        <dbReference type="ARBA" id="ARBA00001974"/>
    </source>
</evidence>
<dbReference type="GO" id="GO:0050660">
    <property type="term" value="F:flavin adenine dinucleotide binding"/>
    <property type="evidence" value="ECO:0007669"/>
    <property type="project" value="TreeGrafter"/>
</dbReference>
<evidence type="ECO:0000256" key="5">
    <source>
        <dbReference type="ARBA" id="ARBA00022827"/>
    </source>
</evidence>
<keyword evidence="5" id="KW-0274">FAD</keyword>
<evidence type="ECO:0000256" key="4">
    <source>
        <dbReference type="ARBA" id="ARBA00022630"/>
    </source>
</evidence>
<dbReference type="EMBL" id="PDCK01000040">
    <property type="protein sequence ID" value="PRQ52305.1"/>
    <property type="molecule type" value="Genomic_DNA"/>
</dbReference>
<gene>
    <name evidence="11" type="ORF">RchiOBHm_Chr2g0153991</name>
</gene>
<evidence type="ECO:0000256" key="10">
    <source>
        <dbReference type="ARBA" id="ARBA00047707"/>
    </source>
</evidence>
<organism evidence="11 12">
    <name type="scientific">Rosa chinensis</name>
    <name type="common">China rose</name>
    <dbReference type="NCBI Taxonomy" id="74649"/>
    <lineage>
        <taxon>Eukaryota</taxon>
        <taxon>Viridiplantae</taxon>
        <taxon>Streptophyta</taxon>
        <taxon>Embryophyta</taxon>
        <taxon>Tracheophyta</taxon>
        <taxon>Spermatophyta</taxon>
        <taxon>Magnoliopsida</taxon>
        <taxon>eudicotyledons</taxon>
        <taxon>Gunneridae</taxon>
        <taxon>Pentapetalae</taxon>
        <taxon>rosids</taxon>
        <taxon>fabids</taxon>
        <taxon>Rosales</taxon>
        <taxon>Rosaceae</taxon>
        <taxon>Rosoideae</taxon>
        <taxon>Rosoideae incertae sedis</taxon>
        <taxon>Rosa</taxon>
    </lineage>
</organism>
<dbReference type="PANTHER" id="PTHR43539">
    <property type="entry name" value="FLAVIN-BINDING MONOOXYGENASE-LIKE PROTEIN (AFU_ORTHOLOGUE AFUA_4G09220)"/>
    <property type="match status" value="1"/>
</dbReference>
<sequence>MLVSSILTQKHRVPSLTVAKTYLYDRLKLYLPKAFCQLPKLPFPEDFPEYPTKRQFIDYLEHFEINPKSNSSVQSAPLQQDQQFLEGQDCFNNWIKLVRGRVHLQVAHSCHQ</sequence>
<keyword evidence="8" id="KW-0073">Auxin biosynthesis</keyword>
<dbReference type="Gene3D" id="3.50.50.60">
    <property type="entry name" value="FAD/NAD(P)-binding domain"/>
    <property type="match status" value="1"/>
</dbReference>
<comment type="similarity">
    <text evidence="3">Belongs to the FMO family.</text>
</comment>
<reference evidence="11 12" key="1">
    <citation type="journal article" date="2018" name="Nat. Genet.">
        <title>The Rosa genome provides new insights in the design of modern roses.</title>
        <authorList>
            <person name="Bendahmane M."/>
        </authorList>
    </citation>
    <scope>NUCLEOTIDE SEQUENCE [LARGE SCALE GENOMIC DNA]</scope>
    <source>
        <strain evidence="12">cv. Old Blush</strain>
    </source>
</reference>
<comment type="catalytic activity">
    <reaction evidence="10">
        <text>indole-3-pyruvate + NADPH + O2 + H(+) = (indol-3-yl)acetate + CO2 + NADP(+) + H2O</text>
        <dbReference type="Rhea" id="RHEA:34331"/>
        <dbReference type="ChEBI" id="CHEBI:15377"/>
        <dbReference type="ChEBI" id="CHEBI:15378"/>
        <dbReference type="ChEBI" id="CHEBI:15379"/>
        <dbReference type="ChEBI" id="CHEBI:16526"/>
        <dbReference type="ChEBI" id="CHEBI:17640"/>
        <dbReference type="ChEBI" id="CHEBI:30854"/>
        <dbReference type="ChEBI" id="CHEBI:57783"/>
        <dbReference type="ChEBI" id="CHEBI:58349"/>
        <dbReference type="EC" id="1.14.13.168"/>
    </reaction>
</comment>
<keyword evidence="12" id="KW-1185">Reference proteome</keyword>
<evidence type="ECO:0000256" key="2">
    <source>
        <dbReference type="ARBA" id="ARBA00004814"/>
    </source>
</evidence>
<evidence type="ECO:0000313" key="12">
    <source>
        <dbReference type="Proteomes" id="UP000238479"/>
    </source>
</evidence>
<keyword evidence="4" id="KW-0285">Flavoprotein</keyword>
<dbReference type="Proteomes" id="UP000238479">
    <property type="component" value="Chromosome 2"/>
</dbReference>
<evidence type="ECO:0000256" key="7">
    <source>
        <dbReference type="ARBA" id="ARBA00023002"/>
    </source>
</evidence>
<keyword evidence="11" id="KW-0503">Monooxygenase</keyword>
<keyword evidence="7 11" id="KW-0560">Oxidoreductase</keyword>
<keyword evidence="11" id="KW-0670">Pyruvate</keyword>
<accession>A0A2P6S0W1</accession>
<keyword evidence="6" id="KW-0521">NADP</keyword>
<dbReference type="InterPro" id="IPR050982">
    <property type="entry name" value="Auxin_biosynth/cation_transpt"/>
</dbReference>
<dbReference type="Gramene" id="PRQ52305">
    <property type="protein sequence ID" value="PRQ52305"/>
    <property type="gene ID" value="RchiOBHm_Chr2g0153991"/>
</dbReference>